<accession>A0A4Q7MS92</accession>
<dbReference type="Proteomes" id="UP000293874">
    <property type="component" value="Unassembled WGS sequence"/>
</dbReference>
<keyword evidence="4" id="KW-1185">Reference proteome</keyword>
<feature type="domain" description="Lipid/polyisoprenoid-binding YceI-like" evidence="2">
    <location>
        <begin position="21"/>
        <end position="187"/>
    </location>
</feature>
<organism evidence="3 4">
    <name type="scientific">Pseudobacter ginsenosidimutans</name>
    <dbReference type="NCBI Taxonomy" id="661488"/>
    <lineage>
        <taxon>Bacteria</taxon>
        <taxon>Pseudomonadati</taxon>
        <taxon>Bacteroidota</taxon>
        <taxon>Chitinophagia</taxon>
        <taxon>Chitinophagales</taxon>
        <taxon>Chitinophagaceae</taxon>
        <taxon>Pseudobacter</taxon>
    </lineage>
</organism>
<dbReference type="Gene3D" id="2.40.128.110">
    <property type="entry name" value="Lipid/polyisoprenoid-binding, YceI-like"/>
    <property type="match status" value="1"/>
</dbReference>
<sequence length="189" mass="21006">MKKHFLFWALLLSVCTGFAQVWKSDPAHSKLSFSTVHMGISDVSGRFNKFEATINAAKKDFSDASVELKVDVNSINTDVEQRDNHLKSADFFDVAQFPDMSFKSNGITRIEGNKYRLTGDLTLHGVTKPVSMVMEYRGTVQNPQSKKDIAGFQVTGTIRRSDFGIGSKFPAAMLSDEVQIRADGEFSQP</sequence>
<reference evidence="3 4" key="1">
    <citation type="submission" date="2019-02" db="EMBL/GenBank/DDBJ databases">
        <title>Genomic Encyclopedia of Type Strains, Phase IV (KMG-IV): sequencing the most valuable type-strain genomes for metagenomic binning, comparative biology and taxonomic classification.</title>
        <authorList>
            <person name="Goeker M."/>
        </authorList>
    </citation>
    <scope>NUCLEOTIDE SEQUENCE [LARGE SCALE GENOMIC DNA]</scope>
    <source>
        <strain evidence="3 4">DSM 18116</strain>
    </source>
</reference>
<feature type="chain" id="PRO_5020827156" evidence="1">
    <location>
        <begin position="20"/>
        <end position="189"/>
    </location>
</feature>
<feature type="signal peptide" evidence="1">
    <location>
        <begin position="1"/>
        <end position="19"/>
    </location>
</feature>
<evidence type="ECO:0000313" key="3">
    <source>
        <dbReference type="EMBL" id="RZS71457.1"/>
    </source>
</evidence>
<dbReference type="EMBL" id="SGXA01000002">
    <property type="protein sequence ID" value="RZS71457.1"/>
    <property type="molecule type" value="Genomic_DNA"/>
</dbReference>
<dbReference type="SMART" id="SM00867">
    <property type="entry name" value="YceI"/>
    <property type="match status" value="1"/>
</dbReference>
<dbReference type="SUPFAM" id="SSF101874">
    <property type="entry name" value="YceI-like"/>
    <property type="match status" value="1"/>
</dbReference>
<dbReference type="OrthoDB" id="9811006at2"/>
<dbReference type="PANTHER" id="PTHR34406">
    <property type="entry name" value="PROTEIN YCEI"/>
    <property type="match status" value="1"/>
</dbReference>
<evidence type="ECO:0000256" key="1">
    <source>
        <dbReference type="SAM" id="SignalP"/>
    </source>
</evidence>
<dbReference type="InterPro" id="IPR007372">
    <property type="entry name" value="Lipid/polyisoprenoid-bd_YceI"/>
</dbReference>
<dbReference type="RefSeq" id="WP_130541960.1">
    <property type="nucleotide sequence ID" value="NZ_CP042431.1"/>
</dbReference>
<dbReference type="InterPro" id="IPR036761">
    <property type="entry name" value="TTHA0802/YceI-like_sf"/>
</dbReference>
<gene>
    <name evidence="3" type="ORF">EV199_3360</name>
</gene>
<evidence type="ECO:0000259" key="2">
    <source>
        <dbReference type="SMART" id="SM00867"/>
    </source>
</evidence>
<keyword evidence="1" id="KW-0732">Signal</keyword>
<comment type="caution">
    <text evidence="3">The sequence shown here is derived from an EMBL/GenBank/DDBJ whole genome shotgun (WGS) entry which is preliminary data.</text>
</comment>
<name>A0A4Q7MS92_9BACT</name>
<dbReference type="PANTHER" id="PTHR34406:SF1">
    <property type="entry name" value="PROTEIN YCEI"/>
    <property type="match status" value="1"/>
</dbReference>
<dbReference type="AlphaFoldDB" id="A0A4Q7MS92"/>
<protein>
    <submittedName>
        <fullName evidence="3">Polyisoprenoid-binding protein YceI</fullName>
    </submittedName>
</protein>
<dbReference type="Pfam" id="PF04264">
    <property type="entry name" value="YceI"/>
    <property type="match status" value="1"/>
</dbReference>
<proteinExistence type="predicted"/>
<evidence type="ECO:0000313" key="4">
    <source>
        <dbReference type="Proteomes" id="UP000293874"/>
    </source>
</evidence>